<protein>
    <recommendedName>
        <fullName evidence="3">Lipoprotein</fullName>
    </recommendedName>
</protein>
<dbReference type="Proteomes" id="UP001291309">
    <property type="component" value="Unassembled WGS sequence"/>
</dbReference>
<keyword evidence="2" id="KW-1185">Reference proteome</keyword>
<evidence type="ECO:0000313" key="2">
    <source>
        <dbReference type="Proteomes" id="UP001291309"/>
    </source>
</evidence>
<proteinExistence type="predicted"/>
<sequence>MKRFLRIPFSLAAAAMLGIGCGATEEDTQPEVELGEEEMISAEINALKVSEAVEWWRVRNALKKYRDVNVATADGYIPVSPCESLAGDGGMGIHYLHPGLAGDLTTDPYKPEILLYLPDGKGGLEFLGPEYFQADAGQARPSTIGKGFDGPMPGHSPDMPVHYDLHVWLFKYNPKGLFAIWNPRVVCK</sequence>
<dbReference type="EMBL" id="JAXIVS010000007">
    <property type="protein sequence ID" value="MDY7229195.1"/>
    <property type="molecule type" value="Genomic_DNA"/>
</dbReference>
<comment type="caution">
    <text evidence="1">The sequence shown here is derived from an EMBL/GenBank/DDBJ whole genome shotgun (WGS) entry which is preliminary data.</text>
</comment>
<reference evidence="1 2" key="1">
    <citation type="submission" date="2023-12" db="EMBL/GenBank/DDBJ databases">
        <title>the genome sequence of Hyalangium sp. s54d21.</title>
        <authorList>
            <person name="Zhang X."/>
        </authorList>
    </citation>
    <scope>NUCLEOTIDE SEQUENCE [LARGE SCALE GENOMIC DNA]</scope>
    <source>
        <strain evidence="2">s54d21</strain>
    </source>
</reference>
<accession>A0ABU5HAP7</accession>
<dbReference type="PROSITE" id="PS51257">
    <property type="entry name" value="PROKAR_LIPOPROTEIN"/>
    <property type="match status" value="1"/>
</dbReference>
<evidence type="ECO:0008006" key="3">
    <source>
        <dbReference type="Google" id="ProtNLM"/>
    </source>
</evidence>
<organism evidence="1 2">
    <name type="scientific">Hyalangium rubrum</name>
    <dbReference type="NCBI Taxonomy" id="3103134"/>
    <lineage>
        <taxon>Bacteria</taxon>
        <taxon>Pseudomonadati</taxon>
        <taxon>Myxococcota</taxon>
        <taxon>Myxococcia</taxon>
        <taxon>Myxococcales</taxon>
        <taxon>Cystobacterineae</taxon>
        <taxon>Archangiaceae</taxon>
        <taxon>Hyalangium</taxon>
    </lineage>
</organism>
<name>A0ABU5HAP7_9BACT</name>
<evidence type="ECO:0000313" key="1">
    <source>
        <dbReference type="EMBL" id="MDY7229195.1"/>
    </source>
</evidence>
<gene>
    <name evidence="1" type="ORF">SYV04_22470</name>
</gene>
<dbReference type="RefSeq" id="WP_321547915.1">
    <property type="nucleotide sequence ID" value="NZ_JAXIVS010000007.1"/>
</dbReference>